<feature type="compositionally biased region" description="Low complexity" evidence="1">
    <location>
        <begin position="152"/>
        <end position="166"/>
    </location>
</feature>
<evidence type="ECO:0000313" key="2">
    <source>
        <dbReference type="EMBL" id="RRT74486.1"/>
    </source>
</evidence>
<feature type="region of interest" description="Disordered" evidence="1">
    <location>
        <begin position="137"/>
        <end position="166"/>
    </location>
</feature>
<gene>
    <name evidence="2" type="ORF">B296_00022689</name>
</gene>
<protein>
    <submittedName>
        <fullName evidence="2">Uncharacterized protein</fullName>
    </submittedName>
</protein>
<feature type="region of interest" description="Disordered" evidence="1">
    <location>
        <begin position="74"/>
        <end position="93"/>
    </location>
</feature>
<evidence type="ECO:0000313" key="3">
    <source>
        <dbReference type="Proteomes" id="UP000287651"/>
    </source>
</evidence>
<name>A0A427AE75_ENSVE</name>
<organism evidence="2 3">
    <name type="scientific">Ensete ventricosum</name>
    <name type="common">Abyssinian banana</name>
    <name type="synonym">Musa ensete</name>
    <dbReference type="NCBI Taxonomy" id="4639"/>
    <lineage>
        <taxon>Eukaryota</taxon>
        <taxon>Viridiplantae</taxon>
        <taxon>Streptophyta</taxon>
        <taxon>Embryophyta</taxon>
        <taxon>Tracheophyta</taxon>
        <taxon>Spermatophyta</taxon>
        <taxon>Magnoliopsida</taxon>
        <taxon>Liliopsida</taxon>
        <taxon>Zingiberales</taxon>
        <taxon>Musaceae</taxon>
        <taxon>Ensete</taxon>
    </lineage>
</organism>
<dbReference type="EMBL" id="AMZH03002758">
    <property type="protein sequence ID" value="RRT74486.1"/>
    <property type="molecule type" value="Genomic_DNA"/>
</dbReference>
<reference evidence="2 3" key="1">
    <citation type="journal article" date="2014" name="Agronomy (Basel)">
        <title>A Draft Genome Sequence for Ensete ventricosum, the Drought-Tolerant Tree Against Hunger.</title>
        <authorList>
            <person name="Harrison J."/>
            <person name="Moore K.A."/>
            <person name="Paszkiewicz K."/>
            <person name="Jones T."/>
            <person name="Grant M."/>
            <person name="Ambacheew D."/>
            <person name="Muzemil S."/>
            <person name="Studholme D.J."/>
        </authorList>
    </citation>
    <scope>NUCLEOTIDE SEQUENCE [LARGE SCALE GENOMIC DNA]</scope>
</reference>
<dbReference type="AlphaFoldDB" id="A0A427AE75"/>
<accession>A0A427AE75</accession>
<proteinExistence type="predicted"/>
<dbReference type="Proteomes" id="UP000287651">
    <property type="component" value="Unassembled WGS sequence"/>
</dbReference>
<comment type="caution">
    <text evidence="2">The sequence shown here is derived from an EMBL/GenBank/DDBJ whole genome shotgun (WGS) entry which is preliminary data.</text>
</comment>
<evidence type="ECO:0000256" key="1">
    <source>
        <dbReference type="SAM" id="MobiDB-lite"/>
    </source>
</evidence>
<sequence length="195" mass="20792">MKPAQHSTAQHGLRGPENSCCDCEVGVSPSIKNPTAQIFSLSLSVFVFFLPTSLAPSKVDEKWPLLLRRSAYSSYPISRPPPPSPSASAARLSSSHLEASAALSPVHVLASPPSSSPNPTCSRVHRYQLGCGLAAAREMEEEGDEEGKPRDLVPLSLNNPDPSLPSFVIADKEKTLPPPLLLVASDEEKNATSSR</sequence>